<feature type="transmembrane region" description="Helical" evidence="1">
    <location>
        <begin position="288"/>
        <end position="307"/>
    </location>
</feature>
<keyword evidence="1" id="KW-0472">Membrane</keyword>
<evidence type="ECO:0008006" key="5">
    <source>
        <dbReference type="Google" id="ProtNLM"/>
    </source>
</evidence>
<keyword evidence="1" id="KW-1133">Transmembrane helix</keyword>
<sequence>MRRFLILCVLALLAVLVPAPAHAADEVRWAVQPSSEQGPNGRGAFEYKAAPGHQILDYVGISNLSSRELTLSVYPTDAFTANDGAYSLLTAVQKPKDLGTWTDLAPKQYTIGVGKRLDIAFRLTIPATVTPGDHAGGIVASLSEEQTGADGKKINVDKRVAARVYVRVEGPVRPFAEVSSVKVEYDNPWNPFAGGDMTVTYWIRNSGNVRVAGAANVRARAPLGIGLGETGDVPIPEMLPGSEIAVTRKIAGVAPLGQLTALVTFNPVSAEGRIAGATGSGSVWAPPWLPLGLVALAVFVVVVLRVVRRRRRDLVARAAALA</sequence>
<dbReference type="EMBL" id="JADOUF010000001">
    <property type="protein sequence ID" value="MBG6137422.1"/>
    <property type="molecule type" value="Genomic_DNA"/>
</dbReference>
<feature type="signal peptide" evidence="2">
    <location>
        <begin position="1"/>
        <end position="23"/>
    </location>
</feature>
<evidence type="ECO:0000256" key="1">
    <source>
        <dbReference type="SAM" id="Phobius"/>
    </source>
</evidence>
<keyword evidence="2" id="KW-0732">Signal</keyword>
<dbReference type="AlphaFoldDB" id="A0A8J7GIM9"/>
<gene>
    <name evidence="3" type="ORF">IW245_003616</name>
</gene>
<evidence type="ECO:0000313" key="4">
    <source>
        <dbReference type="Proteomes" id="UP000622552"/>
    </source>
</evidence>
<feature type="chain" id="PRO_5035316927" description="DUF916 domain-containing protein" evidence="2">
    <location>
        <begin position="24"/>
        <end position="322"/>
    </location>
</feature>
<reference evidence="3" key="1">
    <citation type="submission" date="2020-11" db="EMBL/GenBank/DDBJ databases">
        <title>Sequencing the genomes of 1000 actinobacteria strains.</title>
        <authorList>
            <person name="Klenk H.-P."/>
        </authorList>
    </citation>
    <scope>NUCLEOTIDE SEQUENCE</scope>
    <source>
        <strain evidence="3">DSM 45356</strain>
    </source>
</reference>
<protein>
    <recommendedName>
        <fullName evidence="5">DUF916 domain-containing protein</fullName>
    </recommendedName>
</protein>
<evidence type="ECO:0000313" key="3">
    <source>
        <dbReference type="EMBL" id="MBG6137422.1"/>
    </source>
</evidence>
<name>A0A8J7GIM9_9ACTN</name>
<evidence type="ECO:0000256" key="2">
    <source>
        <dbReference type="SAM" id="SignalP"/>
    </source>
</evidence>
<dbReference type="Proteomes" id="UP000622552">
    <property type="component" value="Unassembled WGS sequence"/>
</dbReference>
<accession>A0A8J7GIM9</accession>
<proteinExistence type="predicted"/>
<comment type="caution">
    <text evidence="3">The sequence shown here is derived from an EMBL/GenBank/DDBJ whole genome shotgun (WGS) entry which is preliminary data.</text>
</comment>
<organism evidence="3 4">
    <name type="scientific">Longispora fulva</name>
    <dbReference type="NCBI Taxonomy" id="619741"/>
    <lineage>
        <taxon>Bacteria</taxon>
        <taxon>Bacillati</taxon>
        <taxon>Actinomycetota</taxon>
        <taxon>Actinomycetes</taxon>
        <taxon>Micromonosporales</taxon>
        <taxon>Micromonosporaceae</taxon>
        <taxon>Longispora</taxon>
    </lineage>
</organism>
<dbReference type="RefSeq" id="WP_197004297.1">
    <property type="nucleotide sequence ID" value="NZ_BONS01000020.1"/>
</dbReference>
<keyword evidence="4" id="KW-1185">Reference proteome</keyword>
<keyword evidence="1" id="KW-0812">Transmembrane</keyword>